<evidence type="ECO:0000313" key="2">
    <source>
        <dbReference type="Proteomes" id="UP000785679"/>
    </source>
</evidence>
<keyword evidence="2" id="KW-1185">Reference proteome</keyword>
<dbReference type="AlphaFoldDB" id="A0A8J8T6G1"/>
<name>A0A8J8T6G1_HALGN</name>
<sequence length="114" mass="13177">MRGGSQKGIAQPIMLVIMIKIRMWLTVLPCLVIDFTSTQYKSPNHFCPYLVNLDQPKCRFMISKISPSYSNIYLIRLLNQHFNSVTTPVLQVTVVVFVNLGNQSYNIADRHWIF</sequence>
<proteinExistence type="predicted"/>
<evidence type="ECO:0000313" key="1">
    <source>
        <dbReference type="EMBL" id="TNV83088.1"/>
    </source>
</evidence>
<dbReference type="EMBL" id="RRYP01004186">
    <property type="protein sequence ID" value="TNV83088.1"/>
    <property type="molecule type" value="Genomic_DNA"/>
</dbReference>
<comment type="caution">
    <text evidence="1">The sequence shown here is derived from an EMBL/GenBank/DDBJ whole genome shotgun (WGS) entry which is preliminary data.</text>
</comment>
<gene>
    <name evidence="1" type="ORF">FGO68_gene16081</name>
</gene>
<organism evidence="1 2">
    <name type="scientific">Halteria grandinella</name>
    <dbReference type="NCBI Taxonomy" id="5974"/>
    <lineage>
        <taxon>Eukaryota</taxon>
        <taxon>Sar</taxon>
        <taxon>Alveolata</taxon>
        <taxon>Ciliophora</taxon>
        <taxon>Intramacronucleata</taxon>
        <taxon>Spirotrichea</taxon>
        <taxon>Stichotrichia</taxon>
        <taxon>Sporadotrichida</taxon>
        <taxon>Halteriidae</taxon>
        <taxon>Halteria</taxon>
    </lineage>
</organism>
<reference evidence="1" key="1">
    <citation type="submission" date="2019-06" db="EMBL/GenBank/DDBJ databases">
        <authorList>
            <person name="Zheng W."/>
        </authorList>
    </citation>
    <scope>NUCLEOTIDE SEQUENCE</scope>
    <source>
        <strain evidence="1">QDHG01</strain>
    </source>
</reference>
<dbReference type="Proteomes" id="UP000785679">
    <property type="component" value="Unassembled WGS sequence"/>
</dbReference>
<protein>
    <submittedName>
        <fullName evidence="1">Uncharacterized protein</fullName>
    </submittedName>
</protein>
<accession>A0A8J8T6G1</accession>